<dbReference type="Pfam" id="PF02775">
    <property type="entry name" value="TPP_enzyme_C"/>
    <property type="match status" value="1"/>
</dbReference>
<dbReference type="Gene3D" id="3.40.50.1220">
    <property type="entry name" value="TPP-binding domain"/>
    <property type="match status" value="1"/>
</dbReference>
<evidence type="ECO:0000256" key="3">
    <source>
        <dbReference type="ARBA" id="ARBA00023052"/>
    </source>
</evidence>
<dbReference type="SUPFAM" id="SSF52467">
    <property type="entry name" value="DHS-like NAD/FAD-binding domain"/>
    <property type="match status" value="1"/>
</dbReference>
<proteinExistence type="inferred from homology"/>
<dbReference type="RefSeq" id="WP_346091646.1">
    <property type="nucleotide sequence ID" value="NZ_BAABKS010000030.1"/>
</dbReference>
<dbReference type="InterPro" id="IPR012001">
    <property type="entry name" value="Thiamin_PyroP_enz_TPP-bd_dom"/>
</dbReference>
<dbReference type="PANTHER" id="PTHR18968:SF13">
    <property type="entry name" value="ACETOLACTATE SYNTHASE CATALYTIC SUBUNIT, MITOCHONDRIAL"/>
    <property type="match status" value="1"/>
</dbReference>
<comment type="caution">
    <text evidence="8">The sequence shown here is derived from an EMBL/GenBank/DDBJ whole genome shotgun (WGS) entry which is preliminary data.</text>
</comment>
<protein>
    <submittedName>
        <fullName evidence="8">Thiamine pyrophosphate-requiring protein</fullName>
    </submittedName>
</protein>
<dbReference type="InterPro" id="IPR012000">
    <property type="entry name" value="Thiamin_PyroP_enz_cen_dom"/>
</dbReference>
<evidence type="ECO:0000256" key="1">
    <source>
        <dbReference type="ARBA" id="ARBA00001964"/>
    </source>
</evidence>
<sequence length="549" mass="58288">MNAAVNVAQAAAEVLRREGVEHLFAYPLNPLIDAAAAVGIRPVVVRQERVGIHMADAVSRLGDTVGVFCMQAGPGVENSFGAVAQAFAEGIPLVVIPGGAPRAQTWVQPAFNAALNFQHVTKWAEQVTTGAGLVPALRRAFTQARNGRPGPVLLEIPGDVWAEDAPGVEEYVPSRRARSTPDADAVDAAAAALVAAERPLIYAGQGVHHARAWTGLRELAELLEAPVTTSLEGKSAFPETHPLALGSGGVAMPRAVFEHVRDADVVFGVGASFTATGFGIRFPTAGRTFVHNTVDAVDLDKNVPAAHALVGDAGLTLATLTDAVRDRLRGRPRGRADEVAARIRAQNDPWLAGWRPHLDSDAVPLSPYRVIRDLMATVDVARTIITHDAGSPRDELSPFWRTEAPHTYLGWGKSTQLGYGLGLAMGAKLARPDMLCVNVWGDAAIGMTGMDLETCARVGIPILSVLFNNFAMAMEDRIMAVSRGRYASTDISGDYAAMARAFGLHGERVTAPSDIVPALRRARTAVDAGTPALVEFVTTRDKCYSAFQS</sequence>
<evidence type="ECO:0000313" key="8">
    <source>
        <dbReference type="EMBL" id="MFD1237073.1"/>
    </source>
</evidence>
<dbReference type="PANTHER" id="PTHR18968">
    <property type="entry name" value="THIAMINE PYROPHOSPHATE ENZYMES"/>
    <property type="match status" value="1"/>
</dbReference>
<dbReference type="InterPro" id="IPR029061">
    <property type="entry name" value="THDP-binding"/>
</dbReference>
<evidence type="ECO:0000259" key="5">
    <source>
        <dbReference type="Pfam" id="PF00205"/>
    </source>
</evidence>
<feature type="domain" description="Thiamine pyrophosphate enzyme N-terminal TPP-binding" evidence="7">
    <location>
        <begin position="6"/>
        <end position="106"/>
    </location>
</feature>
<dbReference type="SUPFAM" id="SSF52518">
    <property type="entry name" value="Thiamin diphosphate-binding fold (THDP-binding)"/>
    <property type="match status" value="2"/>
</dbReference>
<evidence type="ECO:0000256" key="4">
    <source>
        <dbReference type="RuleBase" id="RU362132"/>
    </source>
</evidence>
<dbReference type="InterPro" id="IPR011766">
    <property type="entry name" value="TPP_enzyme_TPP-bd"/>
</dbReference>
<dbReference type="InterPro" id="IPR029035">
    <property type="entry name" value="DHS-like_NAD/FAD-binding_dom"/>
</dbReference>
<keyword evidence="3 4" id="KW-0786">Thiamine pyrophosphate</keyword>
<feature type="domain" description="Thiamine pyrophosphate enzyme TPP-binding" evidence="6">
    <location>
        <begin position="388"/>
        <end position="535"/>
    </location>
</feature>
<organism evidence="8 9">
    <name type="scientific">Pseudonocardia benzenivorans</name>
    <dbReference type="NCBI Taxonomy" id="228005"/>
    <lineage>
        <taxon>Bacteria</taxon>
        <taxon>Bacillati</taxon>
        <taxon>Actinomycetota</taxon>
        <taxon>Actinomycetes</taxon>
        <taxon>Pseudonocardiales</taxon>
        <taxon>Pseudonocardiaceae</taxon>
        <taxon>Pseudonocardia</taxon>
    </lineage>
</organism>
<evidence type="ECO:0000259" key="7">
    <source>
        <dbReference type="Pfam" id="PF02776"/>
    </source>
</evidence>
<keyword evidence="9" id="KW-1185">Reference proteome</keyword>
<dbReference type="NCBIfam" id="NF004807">
    <property type="entry name" value="PRK06154.1"/>
    <property type="match status" value="1"/>
</dbReference>
<dbReference type="Gene3D" id="3.40.50.970">
    <property type="match status" value="2"/>
</dbReference>
<evidence type="ECO:0000313" key="9">
    <source>
        <dbReference type="Proteomes" id="UP001597182"/>
    </source>
</evidence>
<name>A0ABW3VQZ0_9PSEU</name>
<gene>
    <name evidence="8" type="ORF">ACFQ34_27625</name>
</gene>
<reference evidence="9" key="1">
    <citation type="journal article" date="2019" name="Int. J. Syst. Evol. Microbiol.">
        <title>The Global Catalogue of Microorganisms (GCM) 10K type strain sequencing project: providing services to taxonomists for standard genome sequencing and annotation.</title>
        <authorList>
            <consortium name="The Broad Institute Genomics Platform"/>
            <consortium name="The Broad Institute Genome Sequencing Center for Infectious Disease"/>
            <person name="Wu L."/>
            <person name="Ma J."/>
        </authorList>
    </citation>
    <scope>NUCLEOTIDE SEQUENCE [LARGE SCALE GENOMIC DNA]</scope>
    <source>
        <strain evidence="9">CCUG 49018</strain>
    </source>
</reference>
<dbReference type="Proteomes" id="UP001597182">
    <property type="component" value="Unassembled WGS sequence"/>
</dbReference>
<dbReference type="Pfam" id="PF02776">
    <property type="entry name" value="TPP_enzyme_N"/>
    <property type="match status" value="1"/>
</dbReference>
<dbReference type="CDD" id="cd07035">
    <property type="entry name" value="TPP_PYR_POX_like"/>
    <property type="match status" value="1"/>
</dbReference>
<accession>A0ABW3VQZ0</accession>
<dbReference type="EMBL" id="JBHTMB010000263">
    <property type="protein sequence ID" value="MFD1237073.1"/>
    <property type="molecule type" value="Genomic_DNA"/>
</dbReference>
<comment type="similarity">
    <text evidence="2 4">Belongs to the TPP enzyme family.</text>
</comment>
<dbReference type="InterPro" id="IPR045229">
    <property type="entry name" value="TPP_enz"/>
</dbReference>
<evidence type="ECO:0000256" key="2">
    <source>
        <dbReference type="ARBA" id="ARBA00007812"/>
    </source>
</evidence>
<dbReference type="Pfam" id="PF00205">
    <property type="entry name" value="TPP_enzyme_M"/>
    <property type="match status" value="1"/>
</dbReference>
<comment type="cofactor">
    <cofactor evidence="1">
        <name>thiamine diphosphate</name>
        <dbReference type="ChEBI" id="CHEBI:58937"/>
    </cofactor>
</comment>
<evidence type="ECO:0000259" key="6">
    <source>
        <dbReference type="Pfam" id="PF02775"/>
    </source>
</evidence>
<dbReference type="InterPro" id="IPR000399">
    <property type="entry name" value="TPP-bd_CS"/>
</dbReference>
<dbReference type="PROSITE" id="PS00187">
    <property type="entry name" value="TPP_ENZYMES"/>
    <property type="match status" value="1"/>
</dbReference>
<feature type="domain" description="Thiamine pyrophosphate enzyme central" evidence="5">
    <location>
        <begin position="186"/>
        <end position="320"/>
    </location>
</feature>